<evidence type="ECO:0000313" key="2">
    <source>
        <dbReference type="EMBL" id="MCP2160593.1"/>
    </source>
</evidence>
<accession>A0ABT1H1X7</accession>
<organism evidence="2 3">
    <name type="scientific">Williamsia serinedens</name>
    <dbReference type="NCBI Taxonomy" id="391736"/>
    <lineage>
        <taxon>Bacteria</taxon>
        <taxon>Bacillati</taxon>
        <taxon>Actinomycetota</taxon>
        <taxon>Actinomycetes</taxon>
        <taxon>Mycobacteriales</taxon>
        <taxon>Nocardiaceae</taxon>
        <taxon>Williamsia</taxon>
    </lineage>
</organism>
<evidence type="ECO:0000256" key="1">
    <source>
        <dbReference type="SAM" id="Phobius"/>
    </source>
</evidence>
<keyword evidence="1" id="KW-0812">Transmembrane</keyword>
<evidence type="ECO:0000313" key="3">
    <source>
        <dbReference type="Proteomes" id="UP001205740"/>
    </source>
</evidence>
<dbReference type="Proteomes" id="UP001205740">
    <property type="component" value="Unassembled WGS sequence"/>
</dbReference>
<keyword evidence="1" id="KW-1133">Transmembrane helix</keyword>
<keyword evidence="3" id="KW-1185">Reference proteome</keyword>
<comment type="caution">
    <text evidence="2">The sequence shown here is derived from an EMBL/GenBank/DDBJ whole genome shotgun (WGS) entry which is preliminary data.</text>
</comment>
<feature type="transmembrane region" description="Helical" evidence="1">
    <location>
        <begin position="55"/>
        <end position="80"/>
    </location>
</feature>
<keyword evidence="1" id="KW-0472">Membrane</keyword>
<gene>
    <name evidence="2" type="ORF">LX12_001780</name>
</gene>
<dbReference type="EMBL" id="JAMTCG010000003">
    <property type="protein sequence ID" value="MCP2160593.1"/>
    <property type="molecule type" value="Genomic_DNA"/>
</dbReference>
<sequence length="86" mass="8598">MISVRPTGPGGHPSVPRWLLGVAAAYAAIATTAVTSVLATAEMHVCPANVLTTEWLWECAVTTAAVTAAVVVAIGTGAAADDHAES</sequence>
<proteinExistence type="predicted"/>
<protein>
    <submittedName>
        <fullName evidence="2">Uncharacterized protein</fullName>
    </submittedName>
</protein>
<feature type="transmembrane region" description="Helical" evidence="1">
    <location>
        <begin position="18"/>
        <end position="43"/>
    </location>
</feature>
<name>A0ABT1H1X7_9NOCA</name>
<reference evidence="2 3" key="1">
    <citation type="submission" date="2022-06" db="EMBL/GenBank/DDBJ databases">
        <title>Genomic Encyclopedia of Archaeal and Bacterial Type Strains, Phase II (KMG-II): from individual species to whole genera.</title>
        <authorList>
            <person name="Goeker M."/>
        </authorList>
    </citation>
    <scope>NUCLEOTIDE SEQUENCE [LARGE SCALE GENOMIC DNA]</scope>
    <source>
        <strain evidence="2 3">DSM 45037</strain>
    </source>
</reference>